<reference evidence="2 3" key="1">
    <citation type="journal article" date="2019" name="Nat. Ecol. Evol.">
        <title>Megaphylogeny resolves global patterns of mushroom evolution.</title>
        <authorList>
            <person name="Varga T."/>
            <person name="Krizsan K."/>
            <person name="Foldi C."/>
            <person name="Dima B."/>
            <person name="Sanchez-Garcia M."/>
            <person name="Sanchez-Ramirez S."/>
            <person name="Szollosi G.J."/>
            <person name="Szarkandi J.G."/>
            <person name="Papp V."/>
            <person name="Albert L."/>
            <person name="Andreopoulos W."/>
            <person name="Angelini C."/>
            <person name="Antonin V."/>
            <person name="Barry K.W."/>
            <person name="Bougher N.L."/>
            <person name="Buchanan P."/>
            <person name="Buyck B."/>
            <person name="Bense V."/>
            <person name="Catcheside P."/>
            <person name="Chovatia M."/>
            <person name="Cooper J."/>
            <person name="Damon W."/>
            <person name="Desjardin D."/>
            <person name="Finy P."/>
            <person name="Geml J."/>
            <person name="Haridas S."/>
            <person name="Hughes K."/>
            <person name="Justo A."/>
            <person name="Karasinski D."/>
            <person name="Kautmanova I."/>
            <person name="Kiss B."/>
            <person name="Kocsube S."/>
            <person name="Kotiranta H."/>
            <person name="LaButti K.M."/>
            <person name="Lechner B.E."/>
            <person name="Liimatainen K."/>
            <person name="Lipzen A."/>
            <person name="Lukacs Z."/>
            <person name="Mihaltcheva S."/>
            <person name="Morgado L.N."/>
            <person name="Niskanen T."/>
            <person name="Noordeloos M.E."/>
            <person name="Ohm R.A."/>
            <person name="Ortiz-Santana B."/>
            <person name="Ovrebo C."/>
            <person name="Racz N."/>
            <person name="Riley R."/>
            <person name="Savchenko A."/>
            <person name="Shiryaev A."/>
            <person name="Soop K."/>
            <person name="Spirin V."/>
            <person name="Szebenyi C."/>
            <person name="Tomsovsky M."/>
            <person name="Tulloss R.E."/>
            <person name="Uehling J."/>
            <person name="Grigoriev I.V."/>
            <person name="Vagvolgyi C."/>
            <person name="Papp T."/>
            <person name="Martin F.M."/>
            <person name="Miettinen O."/>
            <person name="Hibbett D.S."/>
            <person name="Nagy L.G."/>
        </authorList>
    </citation>
    <scope>NUCLEOTIDE SEQUENCE [LARGE SCALE GENOMIC DNA]</scope>
    <source>
        <strain evidence="2 3">CBS 309.79</strain>
    </source>
</reference>
<organism evidence="2 3">
    <name type="scientific">Pterulicium gracile</name>
    <dbReference type="NCBI Taxonomy" id="1884261"/>
    <lineage>
        <taxon>Eukaryota</taxon>
        <taxon>Fungi</taxon>
        <taxon>Dikarya</taxon>
        <taxon>Basidiomycota</taxon>
        <taxon>Agaricomycotina</taxon>
        <taxon>Agaricomycetes</taxon>
        <taxon>Agaricomycetidae</taxon>
        <taxon>Agaricales</taxon>
        <taxon>Pleurotineae</taxon>
        <taxon>Pterulaceae</taxon>
        <taxon>Pterulicium</taxon>
    </lineage>
</organism>
<evidence type="ECO:0000313" key="3">
    <source>
        <dbReference type="Proteomes" id="UP000305067"/>
    </source>
</evidence>
<dbReference type="Proteomes" id="UP000305067">
    <property type="component" value="Unassembled WGS sequence"/>
</dbReference>
<dbReference type="AlphaFoldDB" id="A0A5C3QE20"/>
<dbReference type="EMBL" id="ML178829">
    <property type="protein sequence ID" value="TFL00315.1"/>
    <property type="molecule type" value="Genomic_DNA"/>
</dbReference>
<keyword evidence="3" id="KW-1185">Reference proteome</keyword>
<gene>
    <name evidence="2" type="ORF">BDV98DRAFT_583558</name>
</gene>
<proteinExistence type="predicted"/>
<protein>
    <submittedName>
        <fullName evidence="2">Uncharacterized protein</fullName>
    </submittedName>
</protein>
<feature type="compositionally biased region" description="Polar residues" evidence="1">
    <location>
        <begin position="14"/>
        <end position="37"/>
    </location>
</feature>
<evidence type="ECO:0000256" key="1">
    <source>
        <dbReference type="SAM" id="MobiDB-lite"/>
    </source>
</evidence>
<feature type="region of interest" description="Disordered" evidence="1">
    <location>
        <begin position="1"/>
        <end position="37"/>
    </location>
</feature>
<sequence length="203" mass="22583">MSLSSISARRPTASPLSTSTQRGVGSQRTQSLVSATPTLADTSPKTLDWQSSDSVVFCHLRTAFGLARGYTQPNPPPHDIVAQLLGQFLHVTLRPHEVVELQLVLCVMPGYFGVGRRIFHLMTSSGAEVLWNKTSVYSADPAHYGGMELGHCTRSVEVDCGWWASRFEAADEVLCDLGRHANFWKLYLFVRIPFFLFQRVDVL</sequence>
<evidence type="ECO:0000313" key="2">
    <source>
        <dbReference type="EMBL" id="TFL00315.1"/>
    </source>
</evidence>
<accession>A0A5C3QE20</accession>
<name>A0A5C3QE20_9AGAR</name>